<protein>
    <submittedName>
        <fullName evidence="1">Histone deacetylase 11</fullName>
    </submittedName>
</protein>
<sequence length="59" mass="7030">MLHTTQLYQHVPETRWPIVYSPRYNITFMGLEKLHPFDAGKWGKVINFLKVSLAINRSW</sequence>
<evidence type="ECO:0000313" key="1">
    <source>
        <dbReference type="Ensembl" id="ENSGGOP00000040963.1"/>
    </source>
</evidence>
<dbReference type="AlphaFoldDB" id="A0A2I2Z137"/>
<dbReference type="Proteomes" id="UP000001519">
    <property type="component" value="Chromosome 3"/>
</dbReference>
<reference evidence="2" key="1">
    <citation type="submission" date="2011-05" db="EMBL/GenBank/DDBJ databases">
        <title>Insights into the evolution of the great apes provided by the gorilla genome.</title>
        <authorList>
            <person name="Scally A."/>
        </authorList>
    </citation>
    <scope>NUCLEOTIDE SEQUENCE [LARGE SCALE GENOMIC DNA]</scope>
</reference>
<dbReference type="GeneTree" id="ENSGT00940000156308"/>
<reference evidence="1" key="3">
    <citation type="submission" date="2025-08" db="UniProtKB">
        <authorList>
            <consortium name="Ensembl"/>
        </authorList>
    </citation>
    <scope>IDENTIFICATION</scope>
</reference>
<reference evidence="1" key="4">
    <citation type="submission" date="2025-09" db="UniProtKB">
        <authorList>
            <consortium name="Ensembl"/>
        </authorList>
    </citation>
    <scope>IDENTIFICATION</scope>
</reference>
<dbReference type="Ensembl" id="ENSGGOT00000062314.1">
    <property type="protein sequence ID" value="ENSGGOP00000040963.1"/>
    <property type="gene ID" value="ENSGGOG00000007735.3"/>
</dbReference>
<evidence type="ECO:0000313" key="2">
    <source>
        <dbReference type="Proteomes" id="UP000001519"/>
    </source>
</evidence>
<gene>
    <name evidence="1" type="primary">HDAC11</name>
</gene>
<name>A0A2I2Z137_GORGO</name>
<accession>A0A2I2Z137</accession>
<organism evidence="1 2">
    <name type="scientific">Gorilla gorilla gorilla</name>
    <name type="common">Western lowland gorilla</name>
    <dbReference type="NCBI Taxonomy" id="9595"/>
    <lineage>
        <taxon>Eukaryota</taxon>
        <taxon>Metazoa</taxon>
        <taxon>Chordata</taxon>
        <taxon>Craniata</taxon>
        <taxon>Vertebrata</taxon>
        <taxon>Euteleostomi</taxon>
        <taxon>Mammalia</taxon>
        <taxon>Eutheria</taxon>
        <taxon>Euarchontoglires</taxon>
        <taxon>Primates</taxon>
        <taxon>Haplorrhini</taxon>
        <taxon>Catarrhini</taxon>
        <taxon>Hominidae</taxon>
        <taxon>Gorilla</taxon>
    </lineage>
</organism>
<proteinExistence type="predicted"/>
<keyword evidence="2" id="KW-1185">Reference proteome</keyword>
<dbReference type="EMBL" id="CABD030019961">
    <property type="status" value="NOT_ANNOTATED_CDS"/>
    <property type="molecule type" value="Genomic_DNA"/>
</dbReference>
<dbReference type="Bgee" id="ENSGGOG00000007735">
    <property type="expression patterns" value="Expressed in testis and 6 other cell types or tissues"/>
</dbReference>
<reference evidence="1 2" key="2">
    <citation type="journal article" date="2012" name="Nature">
        <title>Insights into hominid evolution from the gorilla genome sequence.</title>
        <authorList>
            <person name="Scally A."/>
            <person name="Dutheil J.Y."/>
            <person name="Hillier L.W."/>
            <person name="Jordan G.E."/>
            <person name="Goodhead I."/>
            <person name="Herrero J."/>
            <person name="Hobolth A."/>
            <person name="Lappalainen T."/>
            <person name="Mailund T."/>
            <person name="Marques-Bonet T."/>
            <person name="McCarthy S."/>
            <person name="Montgomery S.H."/>
            <person name="Schwalie P.C."/>
            <person name="Tang Y.A."/>
            <person name="Ward M.C."/>
            <person name="Xue Y."/>
            <person name="Yngvadottir B."/>
            <person name="Alkan C."/>
            <person name="Andersen L.N."/>
            <person name="Ayub Q."/>
            <person name="Ball E.V."/>
            <person name="Beal K."/>
            <person name="Bradley B.J."/>
            <person name="Chen Y."/>
            <person name="Clee C.M."/>
            <person name="Fitzgerald S."/>
            <person name="Graves T.A."/>
            <person name="Gu Y."/>
            <person name="Heath P."/>
            <person name="Heger A."/>
            <person name="Karakoc E."/>
            <person name="Kolb-Kokocinski A."/>
            <person name="Laird G.K."/>
            <person name="Lunter G."/>
            <person name="Meader S."/>
            <person name="Mort M."/>
            <person name="Mullikin J.C."/>
            <person name="Munch K."/>
            <person name="O'Connor T.D."/>
            <person name="Phillips A.D."/>
            <person name="Prado-Martinez J."/>
            <person name="Rogers A.S."/>
            <person name="Sajjadian S."/>
            <person name="Schmidt D."/>
            <person name="Shaw K."/>
            <person name="Simpson J.T."/>
            <person name="Stenson P.D."/>
            <person name="Turner D.J."/>
            <person name="Vigilant L."/>
            <person name="Vilella A.J."/>
            <person name="Whitener W."/>
            <person name="Zhu B."/>
            <person name="Cooper D.N."/>
            <person name="de Jong P."/>
            <person name="Dermitzakis E.T."/>
            <person name="Eichler E.E."/>
            <person name="Flicek P."/>
            <person name="Goldman N."/>
            <person name="Mundy N.I."/>
            <person name="Ning Z."/>
            <person name="Odom D.T."/>
            <person name="Ponting C.P."/>
            <person name="Quail M.A."/>
            <person name="Ryder O.A."/>
            <person name="Searle S.M."/>
            <person name="Warren W.C."/>
            <person name="Wilson R.K."/>
            <person name="Schierup M.H."/>
            <person name="Rogers J."/>
            <person name="Tyler-Smith C."/>
            <person name="Durbin R."/>
        </authorList>
    </citation>
    <scope>NUCLEOTIDE SEQUENCE [LARGE SCALE GENOMIC DNA]</scope>
</reference>